<dbReference type="InterPro" id="IPR036412">
    <property type="entry name" value="HAD-like_sf"/>
</dbReference>
<dbReference type="NCBIfam" id="TIGR01549">
    <property type="entry name" value="HAD-SF-IA-v1"/>
    <property type="match status" value="1"/>
</dbReference>
<dbReference type="InterPro" id="IPR041492">
    <property type="entry name" value="HAD_2"/>
</dbReference>
<protein>
    <submittedName>
        <fullName evidence="1">HAD-IA family hydrolase</fullName>
    </submittedName>
</protein>
<dbReference type="Gene3D" id="3.40.50.1000">
    <property type="entry name" value="HAD superfamily/HAD-like"/>
    <property type="match status" value="1"/>
</dbReference>
<proteinExistence type="predicted"/>
<dbReference type="InterPro" id="IPR023214">
    <property type="entry name" value="HAD_sf"/>
</dbReference>
<dbReference type="EMBL" id="JBHSFW010000001">
    <property type="protein sequence ID" value="MFC4617481.1"/>
    <property type="molecule type" value="Genomic_DNA"/>
</dbReference>
<dbReference type="GO" id="GO:0016787">
    <property type="term" value="F:hydrolase activity"/>
    <property type="evidence" value="ECO:0007669"/>
    <property type="project" value="UniProtKB-KW"/>
</dbReference>
<dbReference type="Gene3D" id="1.10.150.240">
    <property type="entry name" value="Putative phosphatase, domain 2"/>
    <property type="match status" value="1"/>
</dbReference>
<dbReference type="SFLD" id="SFLDS00003">
    <property type="entry name" value="Haloacid_Dehalogenase"/>
    <property type="match status" value="1"/>
</dbReference>
<dbReference type="RefSeq" id="WP_376844522.1">
    <property type="nucleotide sequence ID" value="NZ_JBHSFW010000001.1"/>
</dbReference>
<dbReference type="PANTHER" id="PTHR43434">
    <property type="entry name" value="PHOSPHOGLYCOLATE PHOSPHATASE"/>
    <property type="match status" value="1"/>
</dbReference>
<dbReference type="InterPro" id="IPR006439">
    <property type="entry name" value="HAD-SF_hydro_IA"/>
</dbReference>
<dbReference type="SFLD" id="SFLDG01129">
    <property type="entry name" value="C1.5:_HAD__Beta-PGM__Phosphata"/>
    <property type="match status" value="1"/>
</dbReference>
<keyword evidence="2" id="KW-1185">Reference proteome</keyword>
<dbReference type="Pfam" id="PF13419">
    <property type="entry name" value="HAD_2"/>
    <property type="match status" value="1"/>
</dbReference>
<dbReference type="InterPro" id="IPR050155">
    <property type="entry name" value="HAD-like_hydrolase_sf"/>
</dbReference>
<evidence type="ECO:0000313" key="1">
    <source>
        <dbReference type="EMBL" id="MFC4617481.1"/>
    </source>
</evidence>
<accession>A0ABV9GJS1</accession>
<dbReference type="InterPro" id="IPR023198">
    <property type="entry name" value="PGP-like_dom2"/>
</dbReference>
<keyword evidence="1" id="KW-0378">Hydrolase</keyword>
<reference evidence="2" key="1">
    <citation type="journal article" date="2019" name="Int. J. Syst. Evol. Microbiol.">
        <title>The Global Catalogue of Microorganisms (GCM) 10K type strain sequencing project: providing services to taxonomists for standard genome sequencing and annotation.</title>
        <authorList>
            <consortium name="The Broad Institute Genomics Platform"/>
            <consortium name="The Broad Institute Genome Sequencing Center for Infectious Disease"/>
            <person name="Wu L."/>
            <person name="Ma J."/>
        </authorList>
    </citation>
    <scope>NUCLEOTIDE SEQUENCE [LARGE SCALE GENOMIC DNA]</scope>
    <source>
        <strain evidence="2">CGMCC 1.16306</strain>
    </source>
</reference>
<comment type="caution">
    <text evidence="1">The sequence shown here is derived from an EMBL/GenBank/DDBJ whole genome shotgun (WGS) entry which is preliminary data.</text>
</comment>
<evidence type="ECO:0000313" key="2">
    <source>
        <dbReference type="Proteomes" id="UP001596022"/>
    </source>
</evidence>
<name>A0ABV9GJS1_9BACL</name>
<dbReference type="SUPFAM" id="SSF56784">
    <property type="entry name" value="HAD-like"/>
    <property type="match status" value="1"/>
</dbReference>
<gene>
    <name evidence="1" type="ORF">ACFO4N_01910</name>
</gene>
<sequence>MNVLWDFDGTLFDTYPCYVSVFKEVLGDILGEQVTEQEIMTHFKVSFGHVINHYQIPADRVVEYTAKENAVTPEKKPPFPYIKDVLSKTNLNVIMTHKPRKEVDAILDHYQMQDLFTEIVAGDDGFPRKPDPASYRYLHEKYRIDLAVGDRAIDLIPAKKLNIKTCWFQPRDPKDQWPEVDGKPIADFSLDSYQNFFKIVHLPTK</sequence>
<dbReference type="PANTHER" id="PTHR43434:SF25">
    <property type="entry name" value="PHOSPHOGLYCOLATE PHOSPHATASE"/>
    <property type="match status" value="1"/>
</dbReference>
<dbReference type="Proteomes" id="UP001596022">
    <property type="component" value="Unassembled WGS sequence"/>
</dbReference>
<organism evidence="1 2">
    <name type="scientific">Camelliibacillus cellulosilyticus</name>
    <dbReference type="NCBI Taxonomy" id="2174486"/>
    <lineage>
        <taxon>Bacteria</taxon>
        <taxon>Bacillati</taxon>
        <taxon>Bacillota</taxon>
        <taxon>Bacilli</taxon>
        <taxon>Bacillales</taxon>
        <taxon>Sporolactobacillaceae</taxon>
        <taxon>Camelliibacillus</taxon>
    </lineage>
</organism>